<accession>A0ABP7B3Z7</accession>
<name>A0ABP7B3Z7_9ACTN</name>
<feature type="region of interest" description="Disordered" evidence="1">
    <location>
        <begin position="98"/>
        <end position="119"/>
    </location>
</feature>
<dbReference type="RefSeq" id="WP_344872970.1">
    <property type="nucleotide sequence ID" value="NZ_BAAAZP010000009.1"/>
</dbReference>
<protein>
    <submittedName>
        <fullName evidence="2">Uncharacterized protein</fullName>
    </submittedName>
</protein>
<proteinExistence type="predicted"/>
<dbReference type="Proteomes" id="UP001500902">
    <property type="component" value="Unassembled WGS sequence"/>
</dbReference>
<keyword evidence="3" id="KW-1185">Reference proteome</keyword>
<gene>
    <name evidence="2" type="ORF">GCM10022224_007650</name>
</gene>
<reference evidence="3" key="1">
    <citation type="journal article" date="2019" name="Int. J. Syst. Evol. Microbiol.">
        <title>The Global Catalogue of Microorganisms (GCM) 10K type strain sequencing project: providing services to taxonomists for standard genome sequencing and annotation.</title>
        <authorList>
            <consortium name="The Broad Institute Genomics Platform"/>
            <consortium name="The Broad Institute Genome Sequencing Center for Infectious Disease"/>
            <person name="Wu L."/>
            <person name="Ma J."/>
        </authorList>
    </citation>
    <scope>NUCLEOTIDE SEQUENCE [LARGE SCALE GENOMIC DNA]</scope>
    <source>
        <strain evidence="3">JCM 16904</strain>
    </source>
</reference>
<dbReference type="EMBL" id="BAAAZP010000009">
    <property type="protein sequence ID" value="GAA3647290.1"/>
    <property type="molecule type" value="Genomic_DNA"/>
</dbReference>
<sequence length="119" mass="12225">MAAGERRLTPEEEAILLAMLGPDFPGSAELRAQVPSVLVTGGCACGCDTIDLRVAGDPAAAPVPDGDPLSADIRGTSDGVLLFVRGGYLSCLEVYTPDDAPARLPGPDRLNVRPPGKPS</sequence>
<evidence type="ECO:0000256" key="1">
    <source>
        <dbReference type="SAM" id="MobiDB-lite"/>
    </source>
</evidence>
<evidence type="ECO:0000313" key="2">
    <source>
        <dbReference type="EMBL" id="GAA3647290.1"/>
    </source>
</evidence>
<organism evidence="2 3">
    <name type="scientific">Nonomuraea antimicrobica</name>
    <dbReference type="NCBI Taxonomy" id="561173"/>
    <lineage>
        <taxon>Bacteria</taxon>
        <taxon>Bacillati</taxon>
        <taxon>Actinomycetota</taxon>
        <taxon>Actinomycetes</taxon>
        <taxon>Streptosporangiales</taxon>
        <taxon>Streptosporangiaceae</taxon>
        <taxon>Nonomuraea</taxon>
    </lineage>
</organism>
<comment type="caution">
    <text evidence="2">The sequence shown here is derived from an EMBL/GenBank/DDBJ whole genome shotgun (WGS) entry which is preliminary data.</text>
</comment>
<evidence type="ECO:0000313" key="3">
    <source>
        <dbReference type="Proteomes" id="UP001500902"/>
    </source>
</evidence>